<feature type="compositionally biased region" description="Polar residues" evidence="10">
    <location>
        <begin position="219"/>
        <end position="228"/>
    </location>
</feature>
<evidence type="ECO:0000256" key="9">
    <source>
        <dbReference type="ARBA" id="ARBA00025599"/>
    </source>
</evidence>
<dbReference type="CDD" id="cd06144">
    <property type="entry name" value="REX4_like"/>
    <property type="match status" value="1"/>
</dbReference>
<feature type="region of interest" description="Disordered" evidence="10">
    <location>
        <begin position="211"/>
        <end position="253"/>
    </location>
</feature>
<evidence type="ECO:0000259" key="11">
    <source>
        <dbReference type="SMART" id="SM00479"/>
    </source>
</evidence>
<comment type="function">
    <text evidence="9">Exoribonuclease involved in ribosome biosynthesis. Involved in the processing of ITS1, the internal transcribed spacer localized between the 18S and 5.8S rRNAs.</text>
</comment>
<feature type="region of interest" description="Disordered" evidence="10">
    <location>
        <begin position="1"/>
        <end position="85"/>
    </location>
</feature>
<dbReference type="GO" id="GO:0005634">
    <property type="term" value="C:nucleus"/>
    <property type="evidence" value="ECO:0000318"/>
    <property type="project" value="GO_Central"/>
</dbReference>
<evidence type="ECO:0000313" key="13">
    <source>
        <dbReference type="Proteomes" id="UP000001449"/>
    </source>
</evidence>
<gene>
    <name evidence="12" type="ORF">THAPS_7123</name>
</gene>
<dbReference type="Gene3D" id="3.30.420.10">
    <property type="entry name" value="Ribonuclease H-like superfamily/Ribonuclease H"/>
    <property type="match status" value="1"/>
</dbReference>
<feature type="compositionally biased region" description="Polar residues" evidence="10">
    <location>
        <begin position="7"/>
        <end position="21"/>
    </location>
</feature>
<feature type="domain" description="Exonuclease" evidence="11">
    <location>
        <begin position="93"/>
        <end position="302"/>
    </location>
</feature>
<feature type="compositionally biased region" description="Polar residues" evidence="10">
    <location>
        <begin position="47"/>
        <end position="59"/>
    </location>
</feature>
<evidence type="ECO:0000256" key="4">
    <source>
        <dbReference type="ARBA" id="ARBA00022552"/>
    </source>
</evidence>
<dbReference type="PANTHER" id="PTHR12801">
    <property type="entry name" value="RNA EXONUCLEASE REXO1 / RECO3 FAMILY MEMBER-RELATED"/>
    <property type="match status" value="1"/>
</dbReference>
<dbReference type="SUPFAM" id="SSF53098">
    <property type="entry name" value="Ribonuclease H-like"/>
    <property type="match status" value="1"/>
</dbReference>
<dbReference type="OMA" id="VGNPTKY"/>
<keyword evidence="8" id="KW-0539">Nucleus</keyword>
<dbReference type="EMBL" id="CP001160">
    <property type="protein sequence ID" value="ACI64977.1"/>
    <property type="molecule type" value="Genomic_DNA"/>
</dbReference>
<organism evidence="12 13">
    <name type="scientific">Thalassiosira pseudonana</name>
    <name type="common">Marine diatom</name>
    <name type="synonym">Cyclotella nana</name>
    <dbReference type="NCBI Taxonomy" id="35128"/>
    <lineage>
        <taxon>Eukaryota</taxon>
        <taxon>Sar</taxon>
        <taxon>Stramenopiles</taxon>
        <taxon>Ochrophyta</taxon>
        <taxon>Bacillariophyta</taxon>
        <taxon>Coscinodiscophyceae</taxon>
        <taxon>Thalassiosirophycidae</taxon>
        <taxon>Thalassiosirales</taxon>
        <taxon>Thalassiosiraceae</taxon>
        <taxon>Thalassiosira</taxon>
    </lineage>
</organism>
<comment type="subcellular location">
    <subcellularLocation>
        <location evidence="1">Nucleus</location>
    </subcellularLocation>
</comment>
<keyword evidence="6" id="KW-0378">Hydrolase</keyword>
<feature type="compositionally biased region" description="Low complexity" evidence="10">
    <location>
        <begin position="229"/>
        <end position="252"/>
    </location>
</feature>
<dbReference type="GO" id="GO:0008408">
    <property type="term" value="F:3'-5' exonuclease activity"/>
    <property type="evidence" value="ECO:0007669"/>
    <property type="project" value="InterPro"/>
</dbReference>
<dbReference type="HOGENOM" id="CLU_706965_0_0_1"/>
<comment type="similarity">
    <text evidence="2">Belongs to the REXO4 family.</text>
</comment>
<dbReference type="Pfam" id="PF00929">
    <property type="entry name" value="RNase_T"/>
    <property type="match status" value="1"/>
</dbReference>
<keyword evidence="13" id="KW-1185">Reference proteome</keyword>
<keyword evidence="4" id="KW-0698">rRNA processing</keyword>
<evidence type="ECO:0000256" key="1">
    <source>
        <dbReference type="ARBA" id="ARBA00004123"/>
    </source>
</evidence>
<dbReference type="InterPro" id="IPR047021">
    <property type="entry name" value="REXO1/3/4-like"/>
</dbReference>
<dbReference type="PANTHER" id="PTHR12801:SF45">
    <property type="entry name" value="RNA EXONUCLEASE 4"/>
    <property type="match status" value="1"/>
</dbReference>
<sequence length="391" mass="42938">MPMPKVQVQNLPTACAWNNQRVRSHSSSDDSSTPSSPTSELSSEQSWENTQLTTKSTNTARRRRSRGNKGGQNRAMANYVSPPHDRPMTKNDLYFALDCEMVGVGPEGLDSAVARVTIINYAEDVILDTYVKVSSPVTDYRTFVSGIQPSDLEGPNAMPLDQVQTLVKTTLHGKILIGHALENDLKALGMEHPWHDVRDSASYPPFMKEVRENDYSDGVPSTTSFDSPGNNSNGSGATSSTQSSTATASTTNRALLRPRKLKELTHSILGEDIQQQGQAHDPVEDARAALRLYKSSRLEWEQLVVAQVACARVQEGRESILVLDMVSQTIEEDSQGIASITTVVIHMAIIVREVMTSILLRIKDTTHRTSTMATTLNTSMLVVVAYRTHPS</sequence>
<dbReference type="GO" id="GO:0004527">
    <property type="term" value="F:exonuclease activity"/>
    <property type="evidence" value="ECO:0000318"/>
    <property type="project" value="GO_Central"/>
</dbReference>
<evidence type="ECO:0000256" key="10">
    <source>
        <dbReference type="SAM" id="MobiDB-lite"/>
    </source>
</evidence>
<protein>
    <recommendedName>
        <fullName evidence="3">RNA exonuclease 4</fullName>
    </recommendedName>
</protein>
<dbReference type="FunFam" id="3.30.420.10:FF:000007">
    <property type="entry name" value="Interferon-stimulated exonuclease gene 20"/>
    <property type="match status" value="1"/>
</dbReference>
<dbReference type="GeneID" id="7447118"/>
<proteinExistence type="inferred from homology"/>
<feature type="compositionally biased region" description="Low complexity" evidence="10">
    <location>
        <begin position="29"/>
        <end position="46"/>
    </location>
</feature>
<dbReference type="KEGG" id="tps:THAPS_7123"/>
<evidence type="ECO:0000256" key="5">
    <source>
        <dbReference type="ARBA" id="ARBA00022722"/>
    </source>
</evidence>
<name>B5YNE8_THAPS</name>
<dbReference type="InterPro" id="IPR036397">
    <property type="entry name" value="RNaseH_sf"/>
</dbReference>
<dbReference type="STRING" id="35128.B5YNE8"/>
<dbReference type="PaxDb" id="35128-Thaps7123"/>
<evidence type="ECO:0000256" key="8">
    <source>
        <dbReference type="ARBA" id="ARBA00023242"/>
    </source>
</evidence>
<dbReference type="GO" id="GO:0006396">
    <property type="term" value="P:RNA processing"/>
    <property type="evidence" value="ECO:0000318"/>
    <property type="project" value="GO_Central"/>
</dbReference>
<evidence type="ECO:0000256" key="3">
    <source>
        <dbReference type="ARBA" id="ARBA00016937"/>
    </source>
</evidence>
<accession>B5YNE8</accession>
<dbReference type="InterPro" id="IPR037431">
    <property type="entry name" value="REX4_DEDDh_dom"/>
</dbReference>
<reference evidence="12 13" key="2">
    <citation type="journal article" date="2008" name="Nature">
        <title>The Phaeodactylum genome reveals the evolutionary history of diatom genomes.</title>
        <authorList>
            <person name="Bowler C."/>
            <person name="Allen A.E."/>
            <person name="Badger J.H."/>
            <person name="Grimwood J."/>
            <person name="Jabbari K."/>
            <person name="Kuo A."/>
            <person name="Maheswari U."/>
            <person name="Martens C."/>
            <person name="Maumus F."/>
            <person name="Otillar R.P."/>
            <person name="Rayko E."/>
            <person name="Salamov A."/>
            <person name="Vandepoele K."/>
            <person name="Beszteri B."/>
            <person name="Gruber A."/>
            <person name="Heijde M."/>
            <person name="Katinka M."/>
            <person name="Mock T."/>
            <person name="Valentin K."/>
            <person name="Verret F."/>
            <person name="Berges J.A."/>
            <person name="Brownlee C."/>
            <person name="Cadoret J.P."/>
            <person name="Chiovitti A."/>
            <person name="Choi C.J."/>
            <person name="Coesel S."/>
            <person name="De Martino A."/>
            <person name="Detter J.C."/>
            <person name="Durkin C."/>
            <person name="Falciatore A."/>
            <person name="Fournet J."/>
            <person name="Haruta M."/>
            <person name="Huysman M.J."/>
            <person name="Jenkins B.D."/>
            <person name="Jiroutova K."/>
            <person name="Jorgensen R.E."/>
            <person name="Joubert Y."/>
            <person name="Kaplan A."/>
            <person name="Kroger N."/>
            <person name="Kroth P.G."/>
            <person name="La Roche J."/>
            <person name="Lindquist E."/>
            <person name="Lommer M."/>
            <person name="Martin-Jezequel V."/>
            <person name="Lopez P.J."/>
            <person name="Lucas S."/>
            <person name="Mangogna M."/>
            <person name="McGinnis K."/>
            <person name="Medlin L.K."/>
            <person name="Montsant A."/>
            <person name="Oudot-Le Secq M.P."/>
            <person name="Napoli C."/>
            <person name="Obornik M."/>
            <person name="Parker M.S."/>
            <person name="Petit J.L."/>
            <person name="Porcel B.M."/>
            <person name="Poulsen N."/>
            <person name="Robison M."/>
            <person name="Rychlewski L."/>
            <person name="Rynearson T.A."/>
            <person name="Schmutz J."/>
            <person name="Shapiro H."/>
            <person name="Siaut M."/>
            <person name="Stanley M."/>
            <person name="Sussman M.R."/>
            <person name="Taylor A.R."/>
            <person name="Vardi A."/>
            <person name="von Dassow P."/>
            <person name="Vyverman W."/>
            <person name="Willis A."/>
            <person name="Wyrwicz L.S."/>
            <person name="Rokhsar D.S."/>
            <person name="Weissenbach J."/>
            <person name="Armbrust E.V."/>
            <person name="Green B.R."/>
            <person name="Van de Peer Y."/>
            <person name="Grigoriev I.V."/>
        </authorList>
    </citation>
    <scope>NUCLEOTIDE SEQUENCE [LARGE SCALE GENOMIC DNA]</scope>
    <source>
        <strain evidence="12 13">CCMP1335</strain>
    </source>
</reference>
<evidence type="ECO:0000256" key="7">
    <source>
        <dbReference type="ARBA" id="ARBA00022839"/>
    </source>
</evidence>
<keyword evidence="5" id="KW-0540">Nuclease</keyword>
<dbReference type="InterPro" id="IPR012337">
    <property type="entry name" value="RNaseH-like_sf"/>
</dbReference>
<dbReference type="AlphaFoldDB" id="B5YNE8"/>
<dbReference type="SMART" id="SM00479">
    <property type="entry name" value="EXOIII"/>
    <property type="match status" value="1"/>
</dbReference>
<dbReference type="GO" id="GO:0006364">
    <property type="term" value="P:rRNA processing"/>
    <property type="evidence" value="ECO:0007669"/>
    <property type="project" value="UniProtKB-KW"/>
</dbReference>
<evidence type="ECO:0000256" key="6">
    <source>
        <dbReference type="ARBA" id="ARBA00022801"/>
    </source>
</evidence>
<evidence type="ECO:0000313" key="12">
    <source>
        <dbReference type="EMBL" id="ACI64977.1"/>
    </source>
</evidence>
<dbReference type="Proteomes" id="UP000001449">
    <property type="component" value="Chromosome 7"/>
</dbReference>
<evidence type="ECO:0000256" key="2">
    <source>
        <dbReference type="ARBA" id="ARBA00010489"/>
    </source>
</evidence>
<reference evidence="12 13" key="1">
    <citation type="journal article" date="2004" name="Science">
        <title>The genome of the diatom Thalassiosira pseudonana: ecology, evolution, and metabolism.</title>
        <authorList>
            <person name="Armbrust E.V."/>
            <person name="Berges J.A."/>
            <person name="Bowler C."/>
            <person name="Green B.R."/>
            <person name="Martinez D."/>
            <person name="Putnam N.H."/>
            <person name="Zhou S."/>
            <person name="Allen A.E."/>
            <person name="Apt K.E."/>
            <person name="Bechner M."/>
            <person name="Brzezinski M.A."/>
            <person name="Chaal B.K."/>
            <person name="Chiovitti A."/>
            <person name="Davis A.K."/>
            <person name="Demarest M.S."/>
            <person name="Detter J.C."/>
            <person name="Glavina T."/>
            <person name="Goodstein D."/>
            <person name="Hadi M.Z."/>
            <person name="Hellsten U."/>
            <person name="Hildebrand M."/>
            <person name="Jenkins B.D."/>
            <person name="Jurka J."/>
            <person name="Kapitonov V.V."/>
            <person name="Kroger N."/>
            <person name="Lau W.W."/>
            <person name="Lane T.W."/>
            <person name="Larimer F.W."/>
            <person name="Lippmeier J.C."/>
            <person name="Lucas S."/>
            <person name="Medina M."/>
            <person name="Montsant A."/>
            <person name="Obornik M."/>
            <person name="Parker M.S."/>
            <person name="Palenik B."/>
            <person name="Pazour G.J."/>
            <person name="Richardson P.M."/>
            <person name="Rynearson T.A."/>
            <person name="Saito M.A."/>
            <person name="Schwartz D.C."/>
            <person name="Thamatrakoln K."/>
            <person name="Valentin K."/>
            <person name="Vardi A."/>
            <person name="Wilkerson F.P."/>
            <person name="Rokhsar D.S."/>
        </authorList>
    </citation>
    <scope>NUCLEOTIDE SEQUENCE [LARGE SCALE GENOMIC DNA]</scope>
    <source>
        <strain evidence="12 13">CCMP1335</strain>
    </source>
</reference>
<dbReference type="GO" id="GO:0003676">
    <property type="term" value="F:nucleic acid binding"/>
    <property type="evidence" value="ECO:0007669"/>
    <property type="project" value="InterPro"/>
</dbReference>
<dbReference type="InParanoid" id="B5YNE8"/>
<dbReference type="RefSeq" id="XP_002296260.1">
    <property type="nucleotide sequence ID" value="XM_002296224.1"/>
</dbReference>
<dbReference type="eggNOG" id="KOG2249">
    <property type="taxonomic scope" value="Eukaryota"/>
</dbReference>
<keyword evidence="7" id="KW-0269">Exonuclease</keyword>
<dbReference type="InterPro" id="IPR013520">
    <property type="entry name" value="Ribonucl_H"/>
</dbReference>